<reference evidence="1 2" key="1">
    <citation type="submission" date="2024-04" db="EMBL/GenBank/DDBJ databases">
        <title>Tritrichomonas musculus Genome.</title>
        <authorList>
            <person name="Alves-Ferreira E."/>
            <person name="Grigg M."/>
            <person name="Lorenzi H."/>
            <person name="Galac M."/>
        </authorList>
    </citation>
    <scope>NUCLEOTIDE SEQUENCE [LARGE SCALE GENOMIC DNA]</scope>
    <source>
        <strain evidence="1 2">EAF2021</strain>
    </source>
</reference>
<protein>
    <submittedName>
        <fullName evidence="1">Uncharacterized protein</fullName>
    </submittedName>
</protein>
<organism evidence="1 2">
    <name type="scientific">Tritrichomonas musculus</name>
    <dbReference type="NCBI Taxonomy" id="1915356"/>
    <lineage>
        <taxon>Eukaryota</taxon>
        <taxon>Metamonada</taxon>
        <taxon>Parabasalia</taxon>
        <taxon>Tritrichomonadida</taxon>
        <taxon>Tritrichomonadidae</taxon>
        <taxon>Tritrichomonas</taxon>
    </lineage>
</organism>
<name>A0ABR2HPH1_9EUKA</name>
<keyword evidence="2" id="KW-1185">Reference proteome</keyword>
<accession>A0ABR2HPH1</accession>
<proteinExistence type="predicted"/>
<evidence type="ECO:0000313" key="2">
    <source>
        <dbReference type="Proteomes" id="UP001470230"/>
    </source>
</evidence>
<dbReference type="Proteomes" id="UP001470230">
    <property type="component" value="Unassembled WGS sequence"/>
</dbReference>
<comment type="caution">
    <text evidence="1">The sequence shown here is derived from an EMBL/GenBank/DDBJ whole genome shotgun (WGS) entry which is preliminary data.</text>
</comment>
<sequence length="148" mass="17089">MEKKSDHKLVLESMIFKIPIKEFEKDIDSVISKEKKLEIIELLGKSNKILTEEEFEEIEEELHEACQKGDIGLIKIYLSKCVQNEKQELTFKINETTKTASLFKVNTNISQLTIPRTIQYESTEYLITSITGTNRDIKTINFVEDSGI</sequence>
<evidence type="ECO:0000313" key="1">
    <source>
        <dbReference type="EMBL" id="KAK8849998.1"/>
    </source>
</evidence>
<dbReference type="EMBL" id="JAPFFF010000025">
    <property type="protein sequence ID" value="KAK8849998.1"/>
    <property type="molecule type" value="Genomic_DNA"/>
</dbReference>
<gene>
    <name evidence="1" type="ORF">M9Y10_018592</name>
</gene>